<dbReference type="Proteomes" id="UP001501170">
    <property type="component" value="Unassembled WGS sequence"/>
</dbReference>
<dbReference type="RefSeq" id="WP_006896798.1">
    <property type="nucleotide sequence ID" value="NZ_BAAARB010000002.1"/>
</dbReference>
<dbReference type="InterPro" id="IPR001046">
    <property type="entry name" value="NRAMP_fam"/>
</dbReference>
<keyword evidence="8" id="KW-1185">Reference proteome</keyword>
<keyword evidence="2" id="KW-0813">Transport</keyword>
<feature type="transmembrane region" description="Helical" evidence="6">
    <location>
        <begin position="147"/>
        <end position="166"/>
    </location>
</feature>
<gene>
    <name evidence="7" type="ORF">GCM10009855_03440</name>
</gene>
<dbReference type="PANTHER" id="PTHR11706:SF33">
    <property type="entry name" value="NATURAL RESISTANCE-ASSOCIATED MACROPHAGE PROTEIN 2"/>
    <property type="match status" value="1"/>
</dbReference>
<keyword evidence="3 6" id="KW-0812">Transmembrane</keyword>
<dbReference type="Pfam" id="PF01566">
    <property type="entry name" value="Nramp"/>
    <property type="match status" value="1"/>
</dbReference>
<feature type="transmembrane region" description="Helical" evidence="6">
    <location>
        <begin position="350"/>
        <end position="370"/>
    </location>
</feature>
<feature type="transmembrane region" description="Helical" evidence="6">
    <location>
        <begin position="87"/>
        <end position="111"/>
    </location>
</feature>
<sequence>MLQQNKIRITSASLGILTAIGGFLDIGDIVTDGVVGSRFGLSLAWVVPVGVVGIILFAEMSGRVVACSGRATFEIIRERLGPRVGGLNLLASLAVTGLTLTAELGGIALVLQLVSGVAPFLWIPVAAFGVWIILWRAKYSAMENVTGLLGLFLMVFAVVFFLLRPAPELAGDLVPAVPQDETVPTYWYYAIALFGAAMTPYEVFFFSSGGVEERWGARDLRRMRLNVFVGFPLGGLGALAIMGVTAVAFQPMSVEVDSLSALMLPVAQAGGLVAVGFALVGILAATTGAALETALSTGYALAQYAGWSWGASRPPREAARFHVTIGVFILIAAAILATGVDPIAVTEYSVVFSAVALPLTYLPILVVANDPEYMGDQVNGRVTNFFGLIFLGVVLVASAAAIPLMIATGAGR</sequence>
<evidence type="ECO:0000256" key="6">
    <source>
        <dbReference type="SAM" id="Phobius"/>
    </source>
</evidence>
<organism evidence="7 8">
    <name type="scientific">Gordonia cholesterolivorans</name>
    <dbReference type="NCBI Taxonomy" id="559625"/>
    <lineage>
        <taxon>Bacteria</taxon>
        <taxon>Bacillati</taxon>
        <taxon>Actinomycetota</taxon>
        <taxon>Actinomycetes</taxon>
        <taxon>Mycobacteriales</taxon>
        <taxon>Gordoniaceae</taxon>
        <taxon>Gordonia</taxon>
    </lineage>
</organism>
<dbReference type="EMBL" id="BAAARB010000002">
    <property type="protein sequence ID" value="GAA2367513.1"/>
    <property type="molecule type" value="Genomic_DNA"/>
</dbReference>
<feature type="transmembrane region" description="Helical" evidence="6">
    <location>
        <begin position="186"/>
        <end position="206"/>
    </location>
</feature>
<keyword evidence="5 6" id="KW-0472">Membrane</keyword>
<evidence type="ECO:0000256" key="5">
    <source>
        <dbReference type="ARBA" id="ARBA00023136"/>
    </source>
</evidence>
<feature type="transmembrane region" description="Helical" evidence="6">
    <location>
        <begin position="227"/>
        <end position="249"/>
    </location>
</feature>
<evidence type="ECO:0000256" key="4">
    <source>
        <dbReference type="ARBA" id="ARBA00022989"/>
    </source>
</evidence>
<keyword evidence="4 6" id="KW-1133">Transmembrane helix</keyword>
<comment type="subcellular location">
    <subcellularLocation>
        <location evidence="1">Membrane</location>
        <topology evidence="1">Multi-pass membrane protein</topology>
    </subcellularLocation>
</comment>
<feature type="transmembrane region" description="Helical" evidence="6">
    <location>
        <begin position="117"/>
        <end position="135"/>
    </location>
</feature>
<protein>
    <submittedName>
        <fullName evidence="7">Divalent metal cation transporter</fullName>
    </submittedName>
</protein>
<feature type="transmembrane region" description="Helical" evidence="6">
    <location>
        <begin position="43"/>
        <end position="66"/>
    </location>
</feature>
<reference evidence="7 8" key="1">
    <citation type="journal article" date="2019" name="Int. J. Syst. Evol. Microbiol.">
        <title>The Global Catalogue of Microorganisms (GCM) 10K type strain sequencing project: providing services to taxonomists for standard genome sequencing and annotation.</title>
        <authorList>
            <consortium name="The Broad Institute Genomics Platform"/>
            <consortium name="The Broad Institute Genome Sequencing Center for Infectious Disease"/>
            <person name="Wu L."/>
            <person name="Ma J."/>
        </authorList>
    </citation>
    <scope>NUCLEOTIDE SEQUENCE [LARGE SCALE GENOMIC DNA]</scope>
    <source>
        <strain evidence="7 8">JCM 16227</strain>
    </source>
</reference>
<dbReference type="PANTHER" id="PTHR11706">
    <property type="entry name" value="SOLUTE CARRIER PROTEIN FAMILY 11 MEMBER"/>
    <property type="match status" value="1"/>
</dbReference>
<feature type="transmembrane region" description="Helical" evidence="6">
    <location>
        <begin position="269"/>
        <end position="302"/>
    </location>
</feature>
<accession>A0ABN3H292</accession>
<evidence type="ECO:0000256" key="1">
    <source>
        <dbReference type="ARBA" id="ARBA00004141"/>
    </source>
</evidence>
<name>A0ABN3H292_9ACTN</name>
<evidence type="ECO:0000313" key="8">
    <source>
        <dbReference type="Proteomes" id="UP001501170"/>
    </source>
</evidence>
<proteinExistence type="predicted"/>
<feature type="transmembrane region" description="Helical" evidence="6">
    <location>
        <begin position="382"/>
        <end position="406"/>
    </location>
</feature>
<comment type="caution">
    <text evidence="7">The sequence shown here is derived from an EMBL/GenBank/DDBJ whole genome shotgun (WGS) entry which is preliminary data.</text>
</comment>
<evidence type="ECO:0000256" key="2">
    <source>
        <dbReference type="ARBA" id="ARBA00022448"/>
    </source>
</evidence>
<evidence type="ECO:0000256" key="3">
    <source>
        <dbReference type="ARBA" id="ARBA00022692"/>
    </source>
</evidence>
<feature type="transmembrane region" description="Helical" evidence="6">
    <location>
        <begin position="12"/>
        <end position="31"/>
    </location>
</feature>
<feature type="transmembrane region" description="Helical" evidence="6">
    <location>
        <begin position="323"/>
        <end position="344"/>
    </location>
</feature>
<evidence type="ECO:0000313" key="7">
    <source>
        <dbReference type="EMBL" id="GAA2367513.1"/>
    </source>
</evidence>